<protein>
    <recommendedName>
        <fullName evidence="5">Phenazine biosynthesis-like domain-containing protein</fullName>
    </recommendedName>
</protein>
<reference evidence="3" key="1">
    <citation type="submission" date="2019-08" db="EMBL/GenBank/DDBJ databases">
        <title>The improved chromosome-level genome for the pearl oyster Pinctada fucata martensii using PacBio sequencing and Hi-C.</title>
        <authorList>
            <person name="Zheng Z."/>
        </authorList>
    </citation>
    <scope>NUCLEOTIDE SEQUENCE</scope>
    <source>
        <strain evidence="3">ZZ-2019</strain>
        <tissue evidence="3">Adductor muscle</tissue>
    </source>
</reference>
<dbReference type="Pfam" id="PF02567">
    <property type="entry name" value="PhzC-PhzF"/>
    <property type="match status" value="1"/>
</dbReference>
<dbReference type="GO" id="GO:0005737">
    <property type="term" value="C:cytoplasm"/>
    <property type="evidence" value="ECO:0007669"/>
    <property type="project" value="TreeGrafter"/>
</dbReference>
<organism evidence="3 4">
    <name type="scientific">Pinctada imbricata</name>
    <name type="common">Atlantic pearl-oyster</name>
    <name type="synonym">Pinctada martensii</name>
    <dbReference type="NCBI Taxonomy" id="66713"/>
    <lineage>
        <taxon>Eukaryota</taxon>
        <taxon>Metazoa</taxon>
        <taxon>Spiralia</taxon>
        <taxon>Lophotrochozoa</taxon>
        <taxon>Mollusca</taxon>
        <taxon>Bivalvia</taxon>
        <taxon>Autobranchia</taxon>
        <taxon>Pteriomorphia</taxon>
        <taxon>Pterioida</taxon>
        <taxon>Pterioidea</taxon>
        <taxon>Pteriidae</taxon>
        <taxon>Pinctada</taxon>
    </lineage>
</organism>
<dbReference type="InterPro" id="IPR003719">
    <property type="entry name" value="Phenazine_PhzF-like"/>
</dbReference>
<gene>
    <name evidence="3" type="ORF">FSP39_008376</name>
</gene>
<dbReference type="AlphaFoldDB" id="A0AA89CCL1"/>
<comment type="similarity">
    <text evidence="1">Belongs to the PhzF family.</text>
</comment>
<proteinExistence type="inferred from homology"/>
<keyword evidence="2" id="KW-0413">Isomerase</keyword>
<feature type="non-terminal residue" evidence="3">
    <location>
        <position position="1"/>
    </location>
</feature>
<sequence>VLIGDRFKLRWFTPTNEVPLCGHATVASAAVLFSAVGNKSERITFESESGDLITRYQNGGIVMDFPVNTPILKILTSVDNIQNVSYSPTTKKLLVRLKDTLSRNFLESLKPDIPSMTRVESSGKVKGVIVTLKGTTENGCTDDNGRVYDFISRYFAPWNGIPEDPVTGSAHTVLAPYWNEVLNKKSFYARQCSKRGGDINIELKDNNRVDLSGDAVIVMNGNLTV</sequence>
<dbReference type="Proteomes" id="UP001186944">
    <property type="component" value="Unassembled WGS sequence"/>
</dbReference>
<dbReference type="PANTHER" id="PTHR13774">
    <property type="entry name" value="PHENAZINE BIOSYNTHESIS PROTEIN"/>
    <property type="match status" value="1"/>
</dbReference>
<dbReference type="PIRSF" id="PIRSF016184">
    <property type="entry name" value="PhzC_PhzF"/>
    <property type="match status" value="1"/>
</dbReference>
<dbReference type="EMBL" id="VSWD01000003">
    <property type="protein sequence ID" value="KAK3105908.1"/>
    <property type="molecule type" value="Genomic_DNA"/>
</dbReference>
<dbReference type="Gene3D" id="3.10.310.10">
    <property type="entry name" value="Diaminopimelate Epimerase, Chain A, domain 1"/>
    <property type="match status" value="2"/>
</dbReference>
<dbReference type="SUPFAM" id="SSF54506">
    <property type="entry name" value="Diaminopimelate epimerase-like"/>
    <property type="match status" value="1"/>
</dbReference>
<keyword evidence="4" id="KW-1185">Reference proteome</keyword>
<comment type="caution">
    <text evidence="3">The sequence shown here is derived from an EMBL/GenBank/DDBJ whole genome shotgun (WGS) entry which is preliminary data.</text>
</comment>
<accession>A0AA89CCL1</accession>
<dbReference type="PANTHER" id="PTHR13774:SF17">
    <property type="entry name" value="PHENAZINE BIOSYNTHESIS-LIKE DOMAIN-CONTAINING PROTEIN"/>
    <property type="match status" value="1"/>
</dbReference>
<evidence type="ECO:0000256" key="2">
    <source>
        <dbReference type="ARBA" id="ARBA00023235"/>
    </source>
</evidence>
<dbReference type="GO" id="GO:0016853">
    <property type="term" value="F:isomerase activity"/>
    <property type="evidence" value="ECO:0007669"/>
    <property type="project" value="UniProtKB-KW"/>
</dbReference>
<name>A0AA89CCL1_PINIB</name>
<evidence type="ECO:0000313" key="4">
    <source>
        <dbReference type="Proteomes" id="UP001186944"/>
    </source>
</evidence>
<evidence type="ECO:0000256" key="1">
    <source>
        <dbReference type="ARBA" id="ARBA00008270"/>
    </source>
</evidence>
<evidence type="ECO:0000313" key="3">
    <source>
        <dbReference type="EMBL" id="KAK3105908.1"/>
    </source>
</evidence>
<evidence type="ECO:0008006" key="5">
    <source>
        <dbReference type="Google" id="ProtNLM"/>
    </source>
</evidence>